<feature type="compositionally biased region" description="Low complexity" evidence="1">
    <location>
        <begin position="1"/>
        <end position="18"/>
    </location>
</feature>
<accession>A0ABY7NVA6</accession>
<dbReference type="EMBL" id="CP115174">
    <property type="protein sequence ID" value="WBO24583.1"/>
    <property type="molecule type" value="Genomic_DNA"/>
</dbReference>
<sequence>MMPGMSMPGMSMPGMAMPKSTPVKVPDARKPKARKRIVSKPAIGKAPRQAAGPRPSPPDMAMPDMPAMPAHDMADMAMPETGAEAGSTAMPMAGMAGMDGMDGMDGMGGMATAQPSGSDLPAGQGAAPTPPQDHYADRLFPVAAMDAARKRMMREEGGQSLHQLMLNLAEWQIHDGRNGYRWDGEGWFGGDIDRIVVKSEGEGTLHRGVDEAEVQALYSRAIGPYFDLQAGVRHDFQPSPTRTYATIGVEGLAPYMFETEAALFLSTEGDVLARAEGWLDQRLTQRLILQPRVELNFAVQDMPEDRIGAGLSRAELGLRLRYEISRPFAPYIGVSYDAKVGRTARFARRDGEGTQSTSLVLGARTWF</sequence>
<dbReference type="InterPro" id="IPR007939">
    <property type="entry name" value="Cu-R_B_prcur"/>
</dbReference>
<feature type="region of interest" description="Disordered" evidence="1">
    <location>
        <begin position="1"/>
        <end position="68"/>
    </location>
</feature>
<reference evidence="2 3" key="1">
    <citation type="submission" date="2022-12" db="EMBL/GenBank/DDBJ databases">
        <title>Sphingomonas abieness sp. nov., an endophytic bacterium isolated from Abies koreana.</title>
        <authorList>
            <person name="Jiang L."/>
            <person name="Lee J."/>
        </authorList>
    </citation>
    <scope>NUCLEOTIDE SEQUENCE [LARGE SCALE GENOMIC DNA]</scope>
    <source>
        <strain evidence="3">PAMB 00755</strain>
    </source>
</reference>
<feature type="region of interest" description="Disordered" evidence="1">
    <location>
        <begin position="113"/>
        <end position="135"/>
    </location>
</feature>
<evidence type="ECO:0000313" key="2">
    <source>
        <dbReference type="EMBL" id="WBO24583.1"/>
    </source>
</evidence>
<protein>
    <submittedName>
        <fullName evidence="2">Copper resistance protein B</fullName>
    </submittedName>
</protein>
<proteinExistence type="predicted"/>
<name>A0ABY7NVA6_9SPHN</name>
<dbReference type="Proteomes" id="UP001210865">
    <property type="component" value="Chromosome"/>
</dbReference>
<organism evidence="2 3">
    <name type="scientific">Sphingomonas abietis</name>
    <dbReference type="NCBI Taxonomy" id="3012344"/>
    <lineage>
        <taxon>Bacteria</taxon>
        <taxon>Pseudomonadati</taxon>
        <taxon>Pseudomonadota</taxon>
        <taxon>Alphaproteobacteria</taxon>
        <taxon>Sphingomonadales</taxon>
        <taxon>Sphingomonadaceae</taxon>
        <taxon>Sphingomonas</taxon>
    </lineage>
</organism>
<evidence type="ECO:0000313" key="3">
    <source>
        <dbReference type="Proteomes" id="UP001210865"/>
    </source>
</evidence>
<dbReference type="Pfam" id="PF05275">
    <property type="entry name" value="CopB"/>
    <property type="match status" value="1"/>
</dbReference>
<keyword evidence="3" id="KW-1185">Reference proteome</keyword>
<evidence type="ECO:0000256" key="1">
    <source>
        <dbReference type="SAM" id="MobiDB-lite"/>
    </source>
</evidence>
<gene>
    <name evidence="2" type="ORF">PBT88_07825</name>
</gene>